<dbReference type="RefSeq" id="WP_010750485.1">
    <property type="nucleotide sequence ID" value="NZ_BJWF01000061.1"/>
</dbReference>
<evidence type="ECO:0000256" key="1">
    <source>
        <dbReference type="ARBA" id="ARBA00022729"/>
    </source>
</evidence>
<dbReference type="InterPro" id="IPR004302">
    <property type="entry name" value="Cellulose/chitin-bd_N"/>
</dbReference>
<accession>A0A511J5J9</accession>
<dbReference type="InterPro" id="IPR014756">
    <property type="entry name" value="Ig_E-set"/>
</dbReference>
<dbReference type="Proteomes" id="UP000321830">
    <property type="component" value="Unassembled WGS sequence"/>
</dbReference>
<organism evidence="4 5">
    <name type="scientific">Enterococcus villorum</name>
    <dbReference type="NCBI Taxonomy" id="112904"/>
    <lineage>
        <taxon>Bacteria</taxon>
        <taxon>Bacillati</taxon>
        <taxon>Bacillota</taxon>
        <taxon>Bacilli</taxon>
        <taxon>Lactobacillales</taxon>
        <taxon>Enterococcaceae</taxon>
        <taxon>Enterococcus</taxon>
    </lineage>
</organism>
<reference evidence="4 5" key="1">
    <citation type="submission" date="2019-07" db="EMBL/GenBank/DDBJ databases">
        <title>Whole genome shotgun sequence of Enterococcus villorum NBRC 100699.</title>
        <authorList>
            <person name="Hosoyama A."/>
            <person name="Uohara A."/>
            <person name="Ohji S."/>
            <person name="Ichikawa N."/>
        </authorList>
    </citation>
    <scope>NUCLEOTIDE SEQUENCE [LARGE SCALE GENOMIC DNA]</scope>
    <source>
        <strain evidence="4 5">NBRC 100699</strain>
    </source>
</reference>
<comment type="caution">
    <text evidence="4">The sequence shown here is derived from an EMBL/GenBank/DDBJ whole genome shotgun (WGS) entry which is preliminary data.</text>
</comment>
<evidence type="ECO:0000313" key="5">
    <source>
        <dbReference type="Proteomes" id="UP000321830"/>
    </source>
</evidence>
<dbReference type="Gene3D" id="2.70.50.50">
    <property type="entry name" value="chitin-binding protein cbp21"/>
    <property type="match status" value="1"/>
</dbReference>
<protein>
    <submittedName>
        <fullName evidence="4">Chitin-binding protein</fullName>
    </submittedName>
</protein>
<gene>
    <name evidence="4" type="primary">yucG</name>
    <name evidence="4" type="ORF">EVI01_25910</name>
</gene>
<dbReference type="PANTHER" id="PTHR34823">
    <property type="entry name" value="GLCNAC-BINDING PROTEIN A"/>
    <property type="match status" value="1"/>
</dbReference>
<sequence length="215" mass="23482">MKKSSLLGLGLVLATTGLATFSSVNVSAHGYVKSPISRAYQGNIDAKSNWGAAREKYGAVVDEPQSLEARKGFPEAGPADGKIASANEAKGPQLDAQTSTLWTKQNITTGPTNFTWNYTRSHSTTKWHYYITKNGWDQNKKLTRDDLQFIGEVQGNGIDAEQVPTQTITIPSDHIGYHVILAVWDIADTPNAFYNVIDANIQPRTALTDLVKTTK</sequence>
<proteinExistence type="predicted"/>
<feature type="chain" id="PRO_5039179791" evidence="2">
    <location>
        <begin position="20"/>
        <end position="215"/>
    </location>
</feature>
<dbReference type="CDD" id="cd21177">
    <property type="entry name" value="LPMO_AA10"/>
    <property type="match status" value="1"/>
</dbReference>
<dbReference type="SUPFAM" id="SSF81296">
    <property type="entry name" value="E set domains"/>
    <property type="match status" value="1"/>
</dbReference>
<dbReference type="Pfam" id="PF03067">
    <property type="entry name" value="LPMO_10"/>
    <property type="match status" value="1"/>
</dbReference>
<keyword evidence="1 2" id="KW-0732">Signal</keyword>
<dbReference type="AlphaFoldDB" id="A0A511J5J9"/>
<evidence type="ECO:0000313" key="4">
    <source>
        <dbReference type="EMBL" id="GEL93254.1"/>
    </source>
</evidence>
<dbReference type="EMBL" id="BJWF01000061">
    <property type="protein sequence ID" value="GEL93254.1"/>
    <property type="molecule type" value="Genomic_DNA"/>
</dbReference>
<feature type="domain" description="Chitin-binding type-4" evidence="3">
    <location>
        <begin position="29"/>
        <end position="198"/>
    </location>
</feature>
<dbReference type="PANTHER" id="PTHR34823:SF1">
    <property type="entry name" value="CHITIN-BINDING TYPE-4 DOMAIN-CONTAINING PROTEIN"/>
    <property type="match status" value="1"/>
</dbReference>
<name>A0A511J5J9_9ENTE</name>
<evidence type="ECO:0000256" key="2">
    <source>
        <dbReference type="SAM" id="SignalP"/>
    </source>
</evidence>
<evidence type="ECO:0000259" key="3">
    <source>
        <dbReference type="Pfam" id="PF03067"/>
    </source>
</evidence>
<dbReference type="InterPro" id="IPR051024">
    <property type="entry name" value="GlcNAc_Chitin_IntDeg"/>
</dbReference>
<feature type="signal peptide" evidence="2">
    <location>
        <begin position="1"/>
        <end position="19"/>
    </location>
</feature>